<protein>
    <submittedName>
        <fullName evidence="1">Uncharacterized protein</fullName>
    </submittedName>
</protein>
<dbReference type="STRING" id="41431.PCC8801_3661"/>
<accession>B7K2S2</accession>
<evidence type="ECO:0000313" key="1">
    <source>
        <dbReference type="EMBL" id="ACK67623.1"/>
    </source>
</evidence>
<keyword evidence="2" id="KW-1185">Reference proteome</keyword>
<gene>
    <name evidence="1" type="ordered locus">PCC8801_3661</name>
</gene>
<sequence length="81" mass="9087">MVIFEPTISLGLIDVSSWQDQVFSMSNHGLVLGHLFAQSVQNVDILADFQKSWKNFIQSGQVWALGIGFVLGYMFRTFTSS</sequence>
<reference evidence="2" key="1">
    <citation type="journal article" date="2011" name="MBio">
        <title>Novel metabolic attributes of the genus Cyanothece, comprising a group of unicellular nitrogen-fixing Cyanobacteria.</title>
        <authorList>
            <person name="Bandyopadhyay A."/>
            <person name="Elvitigala T."/>
            <person name="Welsh E."/>
            <person name="Stockel J."/>
            <person name="Liberton M."/>
            <person name="Min H."/>
            <person name="Sherman L.A."/>
            <person name="Pakrasi H.B."/>
        </authorList>
    </citation>
    <scope>NUCLEOTIDE SEQUENCE [LARGE SCALE GENOMIC DNA]</scope>
    <source>
        <strain evidence="2">PCC 8801</strain>
    </source>
</reference>
<evidence type="ECO:0000313" key="2">
    <source>
        <dbReference type="Proteomes" id="UP000008204"/>
    </source>
</evidence>
<dbReference type="AlphaFoldDB" id="B7K2S2"/>
<dbReference type="RefSeq" id="WP_012596881.1">
    <property type="nucleotide sequence ID" value="NC_011726.1"/>
</dbReference>
<proteinExistence type="predicted"/>
<dbReference type="EMBL" id="CP001287">
    <property type="protein sequence ID" value="ACK67623.1"/>
    <property type="molecule type" value="Genomic_DNA"/>
</dbReference>
<dbReference type="Proteomes" id="UP000008204">
    <property type="component" value="Chromosome"/>
</dbReference>
<dbReference type="HOGENOM" id="CLU_192956_1_0_3"/>
<dbReference type="KEGG" id="cyp:PCC8801_3661"/>
<dbReference type="OrthoDB" id="532853at2"/>
<dbReference type="eggNOG" id="ENOG5031Y33">
    <property type="taxonomic scope" value="Bacteria"/>
</dbReference>
<name>B7K2S2_RIPO1</name>
<organism evidence="1 2">
    <name type="scientific">Rippkaea orientalis (strain PCC 8801 / RF-1)</name>
    <name type="common">Cyanothece sp. (strain PCC 8801)</name>
    <dbReference type="NCBI Taxonomy" id="41431"/>
    <lineage>
        <taxon>Bacteria</taxon>
        <taxon>Bacillati</taxon>
        <taxon>Cyanobacteriota</taxon>
        <taxon>Cyanophyceae</taxon>
        <taxon>Oscillatoriophycideae</taxon>
        <taxon>Chroococcales</taxon>
        <taxon>Aphanothecaceae</taxon>
        <taxon>Rippkaea</taxon>
        <taxon>Rippkaea orientalis</taxon>
    </lineage>
</organism>